<dbReference type="eggNOG" id="COG3291">
    <property type="taxonomic scope" value="Bacteria"/>
</dbReference>
<dbReference type="InterPro" id="IPR022409">
    <property type="entry name" value="PKD/Chitinase_dom"/>
</dbReference>
<dbReference type="InterPro" id="IPR000998">
    <property type="entry name" value="MAM_dom"/>
</dbReference>
<dbReference type="PANTHER" id="PTHR46708:SF2">
    <property type="entry name" value="FIBRONECTIN TYPE-III DOMAIN-CONTAINING PROTEIN"/>
    <property type="match status" value="1"/>
</dbReference>
<dbReference type="SUPFAM" id="SSF49899">
    <property type="entry name" value="Concanavalin A-like lectins/glucanases"/>
    <property type="match status" value="2"/>
</dbReference>
<feature type="domain" description="Fibronectin type-III" evidence="6">
    <location>
        <begin position="1492"/>
        <end position="1582"/>
    </location>
</feature>
<dbReference type="RefSeq" id="WP_014203724.1">
    <property type="nucleotide sequence ID" value="NC_016599.1"/>
</dbReference>
<keyword evidence="8" id="KW-1185">Reference proteome</keyword>
<dbReference type="Pfam" id="PF00629">
    <property type="entry name" value="MAM"/>
    <property type="match status" value="1"/>
</dbReference>
<accession>G8R5R1</accession>
<evidence type="ECO:0000256" key="3">
    <source>
        <dbReference type="SAM" id="SignalP"/>
    </source>
</evidence>
<feature type="domain" description="MAM" evidence="4">
    <location>
        <begin position="397"/>
        <end position="555"/>
    </location>
</feature>
<evidence type="ECO:0000313" key="7">
    <source>
        <dbReference type="EMBL" id="AEV34377.1"/>
    </source>
</evidence>
<dbReference type="SUPFAM" id="SSF49299">
    <property type="entry name" value="PKD domain"/>
    <property type="match status" value="1"/>
</dbReference>
<dbReference type="Pfam" id="PF18962">
    <property type="entry name" value="Por_Secre_tail"/>
    <property type="match status" value="1"/>
</dbReference>
<dbReference type="InterPro" id="IPR026444">
    <property type="entry name" value="Secre_tail"/>
</dbReference>
<dbReference type="InterPro" id="IPR003961">
    <property type="entry name" value="FN3_dom"/>
</dbReference>
<feature type="chain" id="PRO_5003514707" evidence="3">
    <location>
        <begin position="20"/>
        <end position="1754"/>
    </location>
</feature>
<dbReference type="CDD" id="cd00146">
    <property type="entry name" value="PKD"/>
    <property type="match status" value="1"/>
</dbReference>
<dbReference type="Proteomes" id="UP000005631">
    <property type="component" value="Chromosome"/>
</dbReference>
<protein>
    <submittedName>
        <fullName evidence="7">PKD domain protein,fibronectin type III domain-containing protein</fullName>
    </submittedName>
</protein>
<evidence type="ECO:0000259" key="6">
    <source>
        <dbReference type="PROSITE" id="PS50853"/>
    </source>
</evidence>
<dbReference type="InterPro" id="IPR036116">
    <property type="entry name" value="FN3_sf"/>
</dbReference>
<organism evidence="7 8">
    <name type="scientific">Owenweeksia hongkongensis (strain DSM 17368 / CIP 108786 / JCM 12287 / NRRL B-23963 / UST20020801)</name>
    <dbReference type="NCBI Taxonomy" id="926562"/>
    <lineage>
        <taxon>Bacteria</taxon>
        <taxon>Pseudomonadati</taxon>
        <taxon>Bacteroidota</taxon>
        <taxon>Flavobacteriia</taxon>
        <taxon>Flavobacteriales</taxon>
        <taxon>Owenweeksiaceae</taxon>
        <taxon>Owenweeksia</taxon>
    </lineage>
</organism>
<feature type="domain" description="Fibronectin type-III" evidence="6">
    <location>
        <begin position="277"/>
        <end position="366"/>
    </location>
</feature>
<evidence type="ECO:0000256" key="1">
    <source>
        <dbReference type="ARBA" id="ARBA00022729"/>
    </source>
</evidence>
<dbReference type="PROSITE" id="PS50093">
    <property type="entry name" value="PKD"/>
    <property type="match status" value="1"/>
</dbReference>
<gene>
    <name evidence="7" type="ordered locus">Oweho_3428</name>
</gene>
<dbReference type="EMBL" id="CP003156">
    <property type="protein sequence ID" value="AEV34377.1"/>
    <property type="molecule type" value="Genomic_DNA"/>
</dbReference>
<feature type="signal peptide" evidence="3">
    <location>
        <begin position="1"/>
        <end position="19"/>
    </location>
</feature>
<dbReference type="InterPro" id="IPR013783">
    <property type="entry name" value="Ig-like_fold"/>
</dbReference>
<evidence type="ECO:0000256" key="2">
    <source>
        <dbReference type="ARBA" id="ARBA00022737"/>
    </source>
</evidence>
<dbReference type="PROSITE" id="PS50060">
    <property type="entry name" value="MAM_2"/>
    <property type="match status" value="2"/>
</dbReference>
<keyword evidence="1 3" id="KW-0732">Signal</keyword>
<dbReference type="InterPro" id="IPR000601">
    <property type="entry name" value="PKD_dom"/>
</dbReference>
<proteinExistence type="predicted"/>
<dbReference type="CDD" id="cd00063">
    <property type="entry name" value="FN3"/>
    <property type="match status" value="4"/>
</dbReference>
<dbReference type="STRING" id="926562.Oweho_3428"/>
<feature type="domain" description="MAM" evidence="4">
    <location>
        <begin position="941"/>
        <end position="1097"/>
    </location>
</feature>
<dbReference type="SUPFAM" id="SSF49265">
    <property type="entry name" value="Fibronectin type III"/>
    <property type="match status" value="5"/>
</dbReference>
<dbReference type="PANTHER" id="PTHR46708">
    <property type="entry name" value="TENASCIN"/>
    <property type="match status" value="1"/>
</dbReference>
<feature type="domain" description="PKD" evidence="5">
    <location>
        <begin position="1584"/>
        <end position="1667"/>
    </location>
</feature>
<dbReference type="Gene3D" id="2.60.40.10">
    <property type="entry name" value="Immunoglobulins"/>
    <property type="match status" value="7"/>
</dbReference>
<dbReference type="NCBIfam" id="TIGR04183">
    <property type="entry name" value="Por_Secre_tail"/>
    <property type="match status" value="1"/>
</dbReference>
<dbReference type="InterPro" id="IPR013320">
    <property type="entry name" value="ConA-like_dom_sf"/>
</dbReference>
<dbReference type="SMART" id="SM00089">
    <property type="entry name" value="PKD"/>
    <property type="match status" value="1"/>
</dbReference>
<sequence length="1754" mass="185584">MKRLLLLFGIVSCWSSLLAQKPNIAPGATITNTGTQTSPTTLNDLVYGTCGTQIFWMTSTSGSTTDYIEWSWPTTQSFDEIKFYQADATTARQLDGGVLQAWDGSAWVTAATFSNLPLACDNTITFQRITTTKLRLTQMIIGSGGGQATNVNFREIEIFQASVSADDAGVTVVDSSQAVCPGSYPVNATIQNFGTNQIDSVQVNWSVDGVAQTSVWHSSLLDTIGGTGLSSASVALGNYTFAANTNYNLKVWTSMPNSAADTVNYNDTLSTVMRLGSPTGFMASNVQTTSADLSWNALGASNFRVTYGAAGFNPLTGGNTNPVTGSSTTLSSLSANTLYEAYLVADCGSSAYSDTTGPISFRTPCTVAIAPFNENFDSTSSWFASGSNTNNTIDPCWSSLPDVSQGAEPFKWIPRGTGPTSGNGPLQDLTGGNFMYVEASSSTANDEAFLTTPPIDVSGLTTPGLYFFQHRYSNGNIADMDILVSDDFGTTWNNEYSISGDLQASSSDPWALEFVNLANYTGDTIMVQFKQTGNGCCGDAAIDSLVIDEAPLCPWPNSAGVVTTTDSSAVISWTDPSGSGWEVIWGPPGFSQASPGAGTRNTTNNPDTIPGLQSNTAYEYYVRTDCGPNGNSIWIGPIAFRTECSPFAAPYFTNYDNSTSTNVPFCWGNYINGAGSAFSQAYTQSTTNAYSAPNALYIYNYLGTSLAADTVIAISPNFSDITVGDKQLRFKAYTTTTAAATLIIGSMPNGSVGSSITPFDTITLSTAYQEFIIPISTANGYNGTDNYIGLMHGQSGIVQTIYVDDFNYEVTPPCPPPSSTSLGTSFVGSNSASLYWGSGAADSTKVEVGAVGFTPGTGTQIVAVGTIGDTVSISGLTPQTTYEFYIQDTCYGVGSSGWLGPFPFTTSCLPIAAPYLETFDGTSWVLGNGSGAQTGTVDQCWTRNPDANSTWTWNVYNGAPSSGSTGPGADYSGTGNFLYTDASYSNSTGNADIFSPLIDVSALTVPYVNFFYYRYGDLAEMGDMEVAVNDGSGWVTLLTLTGTDQTSTTDPWKESGADVSAFGDTIQVRFRGVYVACCQGDMAIDQFEVKEAPSCPNLVGLDTVQVTPTTATLAWLQSGSAANGYEVWYGPQGFYQGTATVGGTKILSPNDTLTLSGLSVQTCYEYVVRALCSVGDTSDWAGPVSFCTKISCPAPTNFAVTSTSGNTATLGWNASGGSQGYVLEYGQGNFTRGTGTVVSVTGTSYTITNLPQNNTAYQAYVRSDCGTGDSSVWVGPLLIVIDPNLCTEDFEVYNTGLIDGQSTFFIGWAGAPGDAEITTTRASSGTKSLHIYTTGPSAASDVVANMDSSFTSGIYSLKFNMFIPTSYGGYYNILHDYTGATNVWAIEVYIDANGTATVNGGTNSTAVIGTYNTTPNSWNTIEHIIDLDNDTAWVMVNGVNTSLGWQFSLGSTNMGDRFNAVNFYSAANPGQTPKYYVDDFCVKPYVPVSCASPTTLNVSSTNVGCDSAEVSWVSPSPSNNSILEYGPTGYTPGTGTLVPYVMSPYTITGLTQGTSYDFYVADTCANDTSDQAGPFTFSTTSVAAHASFTWSSTYTATTQDVTFDAAGSSNADTYTWDFGNSNIGTGVNVTESYGLPNGSFTVKLTVTNACGSTDDTTVVINTNIGLSDLAIGQNLRVYPNPNNGEFTVEVKLVSSQNNQLVITDMSGKEVYRKEIKDANGAYAETLSLKYLPKGVYMLNLETRDGKLVRRLVIE</sequence>
<keyword evidence="2" id="KW-0677">Repeat</keyword>
<dbReference type="OrthoDB" id="9805017at2"/>
<name>G8R5R1_OWEHD</name>
<dbReference type="Gene3D" id="2.60.120.200">
    <property type="match status" value="2"/>
</dbReference>
<dbReference type="InterPro" id="IPR050991">
    <property type="entry name" value="ECM_Regulatory_Proteins"/>
</dbReference>
<dbReference type="Pfam" id="PF18911">
    <property type="entry name" value="PKD_4"/>
    <property type="match status" value="1"/>
</dbReference>
<feature type="domain" description="Fibronectin type-III" evidence="6">
    <location>
        <begin position="1092"/>
        <end position="1191"/>
    </location>
</feature>
<dbReference type="HOGENOM" id="CLU_235965_0_0_10"/>
<dbReference type="GO" id="GO:0016020">
    <property type="term" value="C:membrane"/>
    <property type="evidence" value="ECO:0007669"/>
    <property type="project" value="InterPro"/>
</dbReference>
<dbReference type="InterPro" id="IPR035986">
    <property type="entry name" value="PKD_dom_sf"/>
</dbReference>
<dbReference type="Pfam" id="PF00041">
    <property type="entry name" value="fn3"/>
    <property type="match status" value="1"/>
</dbReference>
<evidence type="ECO:0000259" key="5">
    <source>
        <dbReference type="PROSITE" id="PS50093"/>
    </source>
</evidence>
<feature type="domain" description="Fibronectin type-III" evidence="6">
    <location>
        <begin position="1194"/>
        <end position="1284"/>
    </location>
</feature>
<dbReference type="GO" id="GO:0004553">
    <property type="term" value="F:hydrolase activity, hydrolyzing O-glycosyl compounds"/>
    <property type="evidence" value="ECO:0007669"/>
    <property type="project" value="UniProtKB-ARBA"/>
</dbReference>
<evidence type="ECO:0000259" key="4">
    <source>
        <dbReference type="PROSITE" id="PS50060"/>
    </source>
</evidence>
<feature type="domain" description="Fibronectin type-III" evidence="6">
    <location>
        <begin position="816"/>
        <end position="909"/>
    </location>
</feature>
<dbReference type="KEGG" id="oho:Oweho_3428"/>
<dbReference type="Gene3D" id="2.60.120.260">
    <property type="entry name" value="Galactose-binding domain-like"/>
    <property type="match status" value="1"/>
</dbReference>
<evidence type="ECO:0000313" key="8">
    <source>
        <dbReference type="Proteomes" id="UP000005631"/>
    </source>
</evidence>
<reference evidence="7 8" key="1">
    <citation type="journal article" date="2012" name="Stand. Genomic Sci.">
        <title>Genome sequence of the orange-pigmented seawater bacterium Owenweeksia hongkongensis type strain (UST20020801(T)).</title>
        <authorList>
            <person name="Riedel T."/>
            <person name="Held B."/>
            <person name="Nolan M."/>
            <person name="Lucas S."/>
            <person name="Lapidus A."/>
            <person name="Tice H."/>
            <person name="Del Rio T.G."/>
            <person name="Cheng J.F."/>
            <person name="Han C."/>
            <person name="Tapia R."/>
            <person name="Goodwin L.A."/>
            <person name="Pitluck S."/>
            <person name="Liolios K."/>
            <person name="Mavromatis K."/>
            <person name="Pagani I."/>
            <person name="Ivanova N."/>
            <person name="Mikhailova N."/>
            <person name="Pati A."/>
            <person name="Chen A."/>
            <person name="Palaniappan K."/>
            <person name="Rohde M."/>
            <person name="Tindall B.J."/>
            <person name="Detter J.C."/>
            <person name="Goker M."/>
            <person name="Woyke T."/>
            <person name="Bristow J."/>
            <person name="Eisen J.A."/>
            <person name="Markowitz V."/>
            <person name="Hugenholtz P."/>
            <person name="Klenk H.P."/>
            <person name="Kyrpides N.C."/>
        </authorList>
    </citation>
    <scope>NUCLEOTIDE SEQUENCE</scope>
    <source>
        <strain evidence="8">DSM 17368 / JCM 12287 / NRRL B-23963</strain>
    </source>
</reference>
<dbReference type="GO" id="GO:0005975">
    <property type="term" value="P:carbohydrate metabolic process"/>
    <property type="evidence" value="ECO:0007669"/>
    <property type="project" value="UniProtKB-ARBA"/>
</dbReference>
<dbReference type="SMART" id="SM00060">
    <property type="entry name" value="FN3"/>
    <property type="match status" value="6"/>
</dbReference>
<dbReference type="PROSITE" id="PS50853">
    <property type="entry name" value="FN3"/>
    <property type="match status" value="5"/>
</dbReference>